<gene>
    <name evidence="2" type="ORF">SAMN05216369_2816</name>
</gene>
<keyword evidence="1" id="KW-0812">Transmembrane</keyword>
<keyword evidence="1" id="KW-0472">Membrane</keyword>
<name>A0A1M6UGI4_9GAMM</name>
<organism evidence="2 3">
    <name type="scientific">Marinobacter antarcticus</name>
    <dbReference type="NCBI Taxonomy" id="564117"/>
    <lineage>
        <taxon>Bacteria</taxon>
        <taxon>Pseudomonadati</taxon>
        <taxon>Pseudomonadota</taxon>
        <taxon>Gammaproteobacteria</taxon>
        <taxon>Pseudomonadales</taxon>
        <taxon>Marinobacteraceae</taxon>
        <taxon>Marinobacter</taxon>
    </lineage>
</organism>
<evidence type="ECO:0000256" key="1">
    <source>
        <dbReference type="SAM" id="Phobius"/>
    </source>
</evidence>
<keyword evidence="3" id="KW-1185">Reference proteome</keyword>
<accession>A0A1M6UGI4</accession>
<evidence type="ECO:0000313" key="3">
    <source>
        <dbReference type="Proteomes" id="UP000184497"/>
    </source>
</evidence>
<proteinExistence type="predicted"/>
<feature type="transmembrane region" description="Helical" evidence="1">
    <location>
        <begin position="14"/>
        <end position="38"/>
    </location>
</feature>
<dbReference type="AlphaFoldDB" id="A0A1M6UGI4"/>
<dbReference type="EMBL" id="FRAQ01000002">
    <property type="protein sequence ID" value="SHK68289.1"/>
    <property type="molecule type" value="Genomic_DNA"/>
</dbReference>
<sequence>MSIMPHRFQLGEGMVRAIVAMGFIVALVLVVIFGSLWLKAPDSDAPGSEQPVCDLLAGPCEWEVKSGLWQVELGVMGDEGQGTEYQLTVYSPTTPERFLAVLRGESMYMGEYPVPLRSEGDGSYSARFTAPLCTTGSEMVWRIDLQQGQNALPEPAPLKLVFQTQDKQIR</sequence>
<reference evidence="3" key="1">
    <citation type="submission" date="2016-11" db="EMBL/GenBank/DDBJ databases">
        <authorList>
            <person name="Varghese N."/>
            <person name="Submissions S."/>
        </authorList>
    </citation>
    <scope>NUCLEOTIDE SEQUENCE [LARGE SCALE GENOMIC DNA]</scope>
    <source>
        <strain evidence="3">CGMCC 1.10835</strain>
    </source>
</reference>
<evidence type="ECO:0000313" key="2">
    <source>
        <dbReference type="EMBL" id="SHK68289.1"/>
    </source>
</evidence>
<dbReference type="STRING" id="564117.SAMN05216369_2816"/>
<dbReference type="Proteomes" id="UP000184497">
    <property type="component" value="Unassembled WGS sequence"/>
</dbReference>
<protein>
    <submittedName>
        <fullName evidence="2">Uncharacterized protein</fullName>
    </submittedName>
</protein>
<keyword evidence="1" id="KW-1133">Transmembrane helix</keyword>